<reference evidence="7" key="1">
    <citation type="submission" date="2015-03" db="EMBL/GenBank/DDBJ databases">
        <title>Luteipulveratus halotolerans sp. nov., a novel actinobacterium (Dermacoccaceae) from Sarawak, Malaysia.</title>
        <authorList>
            <person name="Juboi H."/>
            <person name="Basik A."/>
            <person name="Shamsul S.S."/>
            <person name="Arnold P."/>
            <person name="Schmitt E.K."/>
            <person name="Sanglier J.-J."/>
            <person name="Yeo T."/>
        </authorList>
    </citation>
    <scope>NUCLEOTIDE SEQUENCE [LARGE SCALE GENOMIC DNA]</scope>
    <source>
        <strain evidence="7">C296001</strain>
    </source>
</reference>
<keyword evidence="2" id="KW-0479">Metal-binding</keyword>
<dbReference type="EMBL" id="LAIR01000002">
    <property type="protein sequence ID" value="KNX38678.1"/>
    <property type="molecule type" value="Genomic_DNA"/>
</dbReference>
<protein>
    <recommendedName>
        <fullName evidence="5">PIN domain-containing protein</fullName>
    </recommendedName>
</protein>
<dbReference type="InterPro" id="IPR041705">
    <property type="entry name" value="PIN_Sll0205"/>
</dbReference>
<evidence type="ECO:0000256" key="4">
    <source>
        <dbReference type="ARBA" id="ARBA00022842"/>
    </source>
</evidence>
<name>A0A0L6CMB8_9MICO</name>
<dbReference type="PANTHER" id="PTHR36173:SF2">
    <property type="entry name" value="RIBONUCLEASE VAPC16"/>
    <property type="match status" value="1"/>
</dbReference>
<dbReference type="GO" id="GO:0016787">
    <property type="term" value="F:hydrolase activity"/>
    <property type="evidence" value="ECO:0007669"/>
    <property type="project" value="UniProtKB-KW"/>
</dbReference>
<dbReference type="STRING" id="1631356.VV01_18445"/>
<evidence type="ECO:0000259" key="5">
    <source>
        <dbReference type="Pfam" id="PF01850"/>
    </source>
</evidence>
<evidence type="ECO:0000256" key="1">
    <source>
        <dbReference type="ARBA" id="ARBA00022722"/>
    </source>
</evidence>
<evidence type="ECO:0000256" key="2">
    <source>
        <dbReference type="ARBA" id="ARBA00022723"/>
    </source>
</evidence>
<dbReference type="PANTHER" id="PTHR36173">
    <property type="entry name" value="RIBONUCLEASE VAPC16-RELATED"/>
    <property type="match status" value="1"/>
</dbReference>
<evidence type="ECO:0000313" key="7">
    <source>
        <dbReference type="Proteomes" id="UP000037397"/>
    </source>
</evidence>
<keyword evidence="4" id="KW-0460">Magnesium</keyword>
<dbReference type="InterPro" id="IPR002716">
    <property type="entry name" value="PIN_dom"/>
</dbReference>
<evidence type="ECO:0000313" key="6">
    <source>
        <dbReference type="EMBL" id="KNX38678.1"/>
    </source>
</evidence>
<dbReference type="CDD" id="cd09872">
    <property type="entry name" value="PIN_Sll0205-like"/>
    <property type="match status" value="1"/>
</dbReference>
<keyword evidence="1" id="KW-0540">Nuclease</keyword>
<dbReference type="Proteomes" id="UP000037397">
    <property type="component" value="Unassembled WGS sequence"/>
</dbReference>
<proteinExistence type="predicted"/>
<feature type="domain" description="PIN" evidence="5">
    <location>
        <begin position="4"/>
        <end position="114"/>
    </location>
</feature>
<dbReference type="RefSeq" id="WP_050671166.1">
    <property type="nucleotide sequence ID" value="NZ_LAIR01000002.1"/>
</dbReference>
<sequence length="123" mass="13840">MRLLLDTHVLLWVRIDSPQLPVAFREAIADPDNIKLVSSITLAEVAVKRAVGKLRAPDDFAAGLESIGLDHLAFDHRHARTLDRLPLLHRDPFDRMLVAQAISEDVPFLTVDQHCLAYDVRTL</sequence>
<evidence type="ECO:0000256" key="3">
    <source>
        <dbReference type="ARBA" id="ARBA00022801"/>
    </source>
</evidence>
<dbReference type="SUPFAM" id="SSF88723">
    <property type="entry name" value="PIN domain-like"/>
    <property type="match status" value="1"/>
</dbReference>
<comment type="caution">
    <text evidence="6">The sequence shown here is derived from an EMBL/GenBank/DDBJ whole genome shotgun (WGS) entry which is preliminary data.</text>
</comment>
<dbReference type="OrthoDB" id="9798990at2"/>
<organism evidence="6 7">
    <name type="scientific">Luteipulveratus halotolerans</name>
    <dbReference type="NCBI Taxonomy" id="1631356"/>
    <lineage>
        <taxon>Bacteria</taxon>
        <taxon>Bacillati</taxon>
        <taxon>Actinomycetota</taxon>
        <taxon>Actinomycetes</taxon>
        <taxon>Micrococcales</taxon>
        <taxon>Dermacoccaceae</taxon>
        <taxon>Luteipulveratus</taxon>
    </lineage>
</organism>
<dbReference type="InterPro" id="IPR052919">
    <property type="entry name" value="TA_system_RNase"/>
</dbReference>
<gene>
    <name evidence="6" type="ORF">VV01_18445</name>
</gene>
<dbReference type="Gene3D" id="3.40.50.1010">
    <property type="entry name" value="5'-nuclease"/>
    <property type="match status" value="1"/>
</dbReference>
<dbReference type="InterPro" id="IPR029060">
    <property type="entry name" value="PIN-like_dom_sf"/>
</dbReference>
<dbReference type="GO" id="GO:0046872">
    <property type="term" value="F:metal ion binding"/>
    <property type="evidence" value="ECO:0007669"/>
    <property type="project" value="UniProtKB-KW"/>
</dbReference>
<dbReference type="AlphaFoldDB" id="A0A0L6CMB8"/>
<accession>A0A0L6CMB8</accession>
<dbReference type="GO" id="GO:0004518">
    <property type="term" value="F:nuclease activity"/>
    <property type="evidence" value="ECO:0007669"/>
    <property type="project" value="UniProtKB-KW"/>
</dbReference>
<dbReference type="Pfam" id="PF01850">
    <property type="entry name" value="PIN"/>
    <property type="match status" value="1"/>
</dbReference>
<keyword evidence="7" id="KW-1185">Reference proteome</keyword>
<keyword evidence="3" id="KW-0378">Hydrolase</keyword>